<evidence type="ECO:0000313" key="2">
    <source>
        <dbReference type="Proteomes" id="UP000324748"/>
    </source>
</evidence>
<dbReference type="EMBL" id="VSWC01000093">
    <property type="protein sequence ID" value="KAA1089195.1"/>
    <property type="molecule type" value="Genomic_DNA"/>
</dbReference>
<gene>
    <name evidence="1" type="ORF">PGT21_009906</name>
</gene>
<sequence>MERRLREDAWWLKYYAQLKYVKAGESLQMAPRLAASFRKVYIDFQHEQSREELVLHESSSYVSLSMYKFINEFQCVRATKTPNEAVLSPRERTSEDSKCHFGMGTQDEDSRHFENEVACSSREITSLLREREWNIAGRSGVPSLDVQKSFWSAQFRRTNPRLDVKDY</sequence>
<name>A0A5B0NIQ2_PUCGR</name>
<dbReference type="AlphaFoldDB" id="A0A5B0NIQ2"/>
<protein>
    <submittedName>
        <fullName evidence="1">Uncharacterized protein</fullName>
    </submittedName>
</protein>
<keyword evidence="2" id="KW-1185">Reference proteome</keyword>
<reference evidence="1 2" key="1">
    <citation type="submission" date="2019-05" db="EMBL/GenBank/DDBJ databases">
        <title>Emergence of the Ug99 lineage of the wheat stem rust pathogen through somatic hybridization.</title>
        <authorList>
            <person name="Li F."/>
            <person name="Upadhyaya N.M."/>
            <person name="Sperschneider J."/>
            <person name="Matny O."/>
            <person name="Nguyen-Phuc H."/>
            <person name="Mago R."/>
            <person name="Raley C."/>
            <person name="Miller M.E."/>
            <person name="Silverstein K.A.T."/>
            <person name="Henningsen E."/>
            <person name="Hirsch C.D."/>
            <person name="Visser B."/>
            <person name="Pretorius Z.A."/>
            <person name="Steffenson B.J."/>
            <person name="Schwessinger B."/>
            <person name="Dodds P.N."/>
            <person name="Figueroa M."/>
        </authorList>
    </citation>
    <scope>NUCLEOTIDE SEQUENCE [LARGE SCALE GENOMIC DNA]</scope>
    <source>
        <strain evidence="1">21-0</strain>
    </source>
</reference>
<comment type="caution">
    <text evidence="1">The sequence shown here is derived from an EMBL/GenBank/DDBJ whole genome shotgun (WGS) entry which is preliminary data.</text>
</comment>
<dbReference type="Proteomes" id="UP000324748">
    <property type="component" value="Unassembled WGS sequence"/>
</dbReference>
<accession>A0A5B0NIQ2</accession>
<evidence type="ECO:0000313" key="1">
    <source>
        <dbReference type="EMBL" id="KAA1089195.1"/>
    </source>
</evidence>
<organism evidence="1 2">
    <name type="scientific">Puccinia graminis f. sp. tritici</name>
    <dbReference type="NCBI Taxonomy" id="56615"/>
    <lineage>
        <taxon>Eukaryota</taxon>
        <taxon>Fungi</taxon>
        <taxon>Dikarya</taxon>
        <taxon>Basidiomycota</taxon>
        <taxon>Pucciniomycotina</taxon>
        <taxon>Pucciniomycetes</taxon>
        <taxon>Pucciniales</taxon>
        <taxon>Pucciniaceae</taxon>
        <taxon>Puccinia</taxon>
    </lineage>
</organism>
<proteinExistence type="predicted"/>